<keyword evidence="5" id="KW-0547">Nucleotide-binding</keyword>
<accession>A0A843V1K2</accession>
<dbReference type="GO" id="GO:0005524">
    <property type="term" value="F:ATP binding"/>
    <property type="evidence" value="ECO:0007669"/>
    <property type="project" value="UniProtKB-KW"/>
</dbReference>
<dbReference type="SUPFAM" id="SSF52096">
    <property type="entry name" value="ClpP/crotonase"/>
    <property type="match status" value="1"/>
</dbReference>
<evidence type="ECO:0000313" key="14">
    <source>
        <dbReference type="Proteomes" id="UP000652761"/>
    </source>
</evidence>
<name>A0A843V1K2_COLES</name>
<dbReference type="GO" id="GO:0009317">
    <property type="term" value="C:acetyl-CoA carboxylase complex"/>
    <property type="evidence" value="ECO:0007669"/>
    <property type="project" value="InterPro"/>
</dbReference>
<evidence type="ECO:0000256" key="9">
    <source>
        <dbReference type="ARBA" id="ARBA00023160"/>
    </source>
</evidence>
<evidence type="ECO:0000256" key="4">
    <source>
        <dbReference type="ARBA" id="ARBA00022679"/>
    </source>
</evidence>
<evidence type="ECO:0000313" key="13">
    <source>
        <dbReference type="EMBL" id="MQL87624.1"/>
    </source>
</evidence>
<keyword evidence="6" id="KW-0276">Fatty acid metabolism</keyword>
<dbReference type="EC" id="2.1.3.15" evidence="2"/>
<gene>
    <name evidence="13" type="ORF">Taro_020172</name>
</gene>
<keyword evidence="3" id="KW-0444">Lipid biosynthesis</keyword>
<keyword evidence="8" id="KW-0443">Lipid metabolism</keyword>
<evidence type="ECO:0000256" key="1">
    <source>
        <dbReference type="ARBA" id="ARBA00004956"/>
    </source>
</evidence>
<keyword evidence="7" id="KW-0067">ATP-binding</keyword>
<dbReference type="InterPro" id="IPR001095">
    <property type="entry name" value="Acetyl_CoA_COase_a_su"/>
</dbReference>
<dbReference type="AlphaFoldDB" id="A0A843V1K2"/>
<dbReference type="PANTHER" id="PTHR42853">
    <property type="entry name" value="ACETYL-COENZYME A CARBOXYLASE CARBOXYL TRANSFERASE SUBUNIT ALPHA"/>
    <property type="match status" value="1"/>
</dbReference>
<comment type="caution">
    <text evidence="13">The sequence shown here is derived from an EMBL/GenBank/DDBJ whole genome shotgun (WGS) entry which is preliminary data.</text>
</comment>
<evidence type="ECO:0000256" key="6">
    <source>
        <dbReference type="ARBA" id="ARBA00022832"/>
    </source>
</evidence>
<dbReference type="Gene3D" id="3.90.226.10">
    <property type="entry name" value="2-enoyl-CoA Hydratase, Chain A, domain 1"/>
    <property type="match status" value="1"/>
</dbReference>
<dbReference type="Proteomes" id="UP000652761">
    <property type="component" value="Unassembled WGS sequence"/>
</dbReference>
<dbReference type="NCBIfam" id="NF004344">
    <property type="entry name" value="PRK05724.1"/>
    <property type="match status" value="1"/>
</dbReference>
<dbReference type="UniPathway" id="UPA00655">
    <property type="reaction ID" value="UER00711"/>
</dbReference>
<evidence type="ECO:0000256" key="10">
    <source>
        <dbReference type="ARBA" id="ARBA00049152"/>
    </source>
</evidence>
<dbReference type="EMBL" id="NMUH01000991">
    <property type="protein sequence ID" value="MQL87624.1"/>
    <property type="molecule type" value="Genomic_DNA"/>
</dbReference>
<protein>
    <recommendedName>
        <fullName evidence="2">acetyl-CoA carboxytransferase</fullName>
        <ecNumber evidence="2">2.1.3.15</ecNumber>
    </recommendedName>
</protein>
<evidence type="ECO:0000256" key="2">
    <source>
        <dbReference type="ARBA" id="ARBA00011883"/>
    </source>
</evidence>
<dbReference type="NCBIfam" id="NF041504">
    <property type="entry name" value="AccA_sub"/>
    <property type="match status" value="1"/>
</dbReference>
<dbReference type="InterPro" id="IPR011763">
    <property type="entry name" value="COA_CT_C"/>
</dbReference>
<feature type="domain" description="CoA carboxyltransferase C-terminal" evidence="12">
    <location>
        <begin position="140"/>
        <end position="394"/>
    </location>
</feature>
<evidence type="ECO:0000256" key="3">
    <source>
        <dbReference type="ARBA" id="ARBA00022516"/>
    </source>
</evidence>
<evidence type="ECO:0000256" key="5">
    <source>
        <dbReference type="ARBA" id="ARBA00022741"/>
    </source>
</evidence>
<comment type="catalytic activity">
    <reaction evidence="10">
        <text>N(6)-carboxybiotinyl-L-lysyl-[protein] + acetyl-CoA = N(6)-biotinyl-L-lysyl-[protein] + malonyl-CoA</text>
        <dbReference type="Rhea" id="RHEA:54728"/>
        <dbReference type="Rhea" id="RHEA-COMP:10505"/>
        <dbReference type="Rhea" id="RHEA-COMP:10506"/>
        <dbReference type="ChEBI" id="CHEBI:57288"/>
        <dbReference type="ChEBI" id="CHEBI:57384"/>
        <dbReference type="ChEBI" id="CHEBI:83144"/>
        <dbReference type="ChEBI" id="CHEBI:83145"/>
        <dbReference type="EC" id="2.1.3.15"/>
    </reaction>
</comment>
<evidence type="ECO:0000256" key="8">
    <source>
        <dbReference type="ARBA" id="ARBA00023098"/>
    </source>
</evidence>
<comment type="pathway">
    <text evidence="1">Lipid metabolism; malonyl-CoA biosynthesis; malonyl-CoA from acetyl-CoA: step 1/1.</text>
</comment>
<organism evidence="13 14">
    <name type="scientific">Colocasia esculenta</name>
    <name type="common">Wild taro</name>
    <name type="synonym">Arum esculentum</name>
    <dbReference type="NCBI Taxonomy" id="4460"/>
    <lineage>
        <taxon>Eukaryota</taxon>
        <taxon>Viridiplantae</taxon>
        <taxon>Streptophyta</taxon>
        <taxon>Embryophyta</taxon>
        <taxon>Tracheophyta</taxon>
        <taxon>Spermatophyta</taxon>
        <taxon>Magnoliopsida</taxon>
        <taxon>Liliopsida</taxon>
        <taxon>Araceae</taxon>
        <taxon>Aroideae</taxon>
        <taxon>Colocasieae</taxon>
        <taxon>Colocasia</taxon>
    </lineage>
</organism>
<keyword evidence="4" id="KW-0808">Transferase</keyword>
<dbReference type="GO" id="GO:0003989">
    <property type="term" value="F:acetyl-CoA carboxylase activity"/>
    <property type="evidence" value="ECO:0007669"/>
    <property type="project" value="InterPro"/>
</dbReference>
<evidence type="ECO:0000259" key="12">
    <source>
        <dbReference type="PROSITE" id="PS50989"/>
    </source>
</evidence>
<keyword evidence="14" id="KW-1185">Reference proteome</keyword>
<dbReference type="PROSITE" id="PS50989">
    <property type="entry name" value="COA_CT_CTER"/>
    <property type="match status" value="1"/>
</dbReference>
<feature type="region of interest" description="Disordered" evidence="11">
    <location>
        <begin position="748"/>
        <end position="780"/>
    </location>
</feature>
<dbReference type="GO" id="GO:0006633">
    <property type="term" value="P:fatty acid biosynthetic process"/>
    <property type="evidence" value="ECO:0007669"/>
    <property type="project" value="UniProtKB-KW"/>
</dbReference>
<dbReference type="Pfam" id="PF03255">
    <property type="entry name" value="ACCA"/>
    <property type="match status" value="1"/>
</dbReference>
<dbReference type="GO" id="GO:2001295">
    <property type="term" value="P:malonyl-CoA biosynthetic process"/>
    <property type="evidence" value="ECO:0007669"/>
    <property type="project" value="UniProtKB-UniPathway"/>
</dbReference>
<dbReference type="InterPro" id="IPR029045">
    <property type="entry name" value="ClpP/crotonase-like_dom_sf"/>
</dbReference>
<dbReference type="PRINTS" id="PR01069">
    <property type="entry name" value="ACCCTRFRASEA"/>
</dbReference>
<evidence type="ECO:0000256" key="11">
    <source>
        <dbReference type="SAM" id="MobiDB-lite"/>
    </source>
</evidence>
<dbReference type="NCBIfam" id="TIGR00513">
    <property type="entry name" value="accA"/>
    <property type="match status" value="1"/>
</dbReference>
<evidence type="ECO:0000256" key="7">
    <source>
        <dbReference type="ARBA" id="ARBA00022840"/>
    </source>
</evidence>
<sequence length="780" mass="86207">MASPAFSGAAAPASDLLRSSCNGATGGGAFPLRSLGRARPGAGLLWMGRRGEYGAGGGVVVAKIRKGKKHDYPWPGPEEIDPNAKGGNISYLSHFKPLKEKPKPVTLPFEKPLMDLQKKIIDVRKMANETGLDFSDQIISLENKYQQALKDLYTHLTPIQRLSIARHPNRPTFLDHVLRITDKWVELHGDRAGYDDPAIVTGIGSINGRSYIFMGHQKGRNTKENIERNFGMPTPHGYRKALRMMHYADHHGLPIITFIDTPGAFADLKSEELGQGEAIAHNLRTMFGLKVPIVAVVIGEGGSGGALAIGCANKLLMLENAVFYVASPEACAAILWKSSKAAPKAAEKLRITATELCKLKIADGIIPEPLGGAHADPSWTSQQLKIALVEAMDELLKMETPILLHHRMLKFRKIGGFIEGETVDPSKAVNMKKKEEAVVPEPQNVGDLNLEDELEKLKQQMLRAKTETPTEPPETGLKEMVVKLKKEVDQELAEAAKSLGFADRLETLRKEVIKARSSPEQTLDSRLKEKIEILKQEFNESLTQSPNFPSLGYKLDMLKDISKAKKVSSLKQEINKAFKMVMERPDIKQKVELLKSEISDAEVSKSSGVDDGLKEKILKVKREVESEFIDTLKSVKLNVDAVAPKVESSRARDLIEQPLYTDLREEMEDLDDQIEERIKVVIDSTDLSGKIEILKLEVAKAGPSPDPETESRIEAMKRQIKDSLAEAASSPQLVERFNSLKQDIARLKESSEADSLGKWLDEDGGGTQEMEEMNMGTNSR</sequence>
<dbReference type="GO" id="GO:0016743">
    <property type="term" value="F:carboxyl- or carbamoyltransferase activity"/>
    <property type="evidence" value="ECO:0007669"/>
    <property type="project" value="InterPro"/>
</dbReference>
<keyword evidence="9" id="KW-0275">Fatty acid biosynthesis</keyword>
<reference evidence="13" key="1">
    <citation type="submission" date="2017-07" db="EMBL/GenBank/DDBJ databases">
        <title>Taro Niue Genome Assembly and Annotation.</title>
        <authorList>
            <person name="Atibalentja N."/>
            <person name="Keating K."/>
            <person name="Fields C.J."/>
        </authorList>
    </citation>
    <scope>NUCLEOTIDE SEQUENCE</scope>
    <source>
        <strain evidence="13">Niue_2</strain>
        <tissue evidence="13">Leaf</tissue>
    </source>
</reference>
<dbReference type="HAMAP" id="MF_00823">
    <property type="entry name" value="AcetylCoA_CT_alpha"/>
    <property type="match status" value="1"/>
</dbReference>
<dbReference type="OrthoDB" id="196847at2759"/>
<proteinExistence type="inferred from homology"/>
<dbReference type="PANTHER" id="PTHR42853:SF3">
    <property type="entry name" value="ACETYL-COENZYME A CARBOXYLASE CARBOXYL TRANSFERASE SUBUNIT ALPHA, CHLOROPLASTIC"/>
    <property type="match status" value="1"/>
</dbReference>